<evidence type="ECO:0000313" key="8">
    <source>
        <dbReference type="EMBL" id="KJY62762.1"/>
    </source>
</evidence>
<evidence type="ECO:0000256" key="5">
    <source>
        <dbReference type="ARBA" id="ARBA00022856"/>
    </source>
</evidence>
<keyword evidence="4 6" id="KW-0732">Signal</keyword>
<keyword evidence="9" id="KW-1185">Reference proteome</keyword>
<dbReference type="SUPFAM" id="SSF53850">
    <property type="entry name" value="Periplasmic binding protein-like II"/>
    <property type="match status" value="1"/>
</dbReference>
<dbReference type="FunFam" id="3.90.76.10:FF:000001">
    <property type="entry name" value="Oligopeptide ABC transporter substrate-binding protein"/>
    <property type="match status" value="1"/>
</dbReference>
<feature type="domain" description="Solute-binding protein family 5" evidence="7">
    <location>
        <begin position="75"/>
        <end position="462"/>
    </location>
</feature>
<dbReference type="GO" id="GO:0015833">
    <property type="term" value="P:peptide transport"/>
    <property type="evidence" value="ECO:0007669"/>
    <property type="project" value="UniProtKB-KW"/>
</dbReference>
<gene>
    <name evidence="8" type="primary">oppA2</name>
    <name evidence="8" type="ORF">JG30_02100</name>
</gene>
<sequence>MSRTKTLSSLLVIGMALVLSSCSNSKQTQNKDNQQAAIMVNMDLMSLDISNGGGTTWEALNNSMEGLYKIDHRQQPVPAIATKIVQPTDNQQTYTFNLRPDAKWSNGDPVTANDFVAAWRRSVQPTAKSGYSYIFSGIQNADAILAGQKKPRDLGVTALGAHKLQVKLDHPMPYFNKLMALPAFFPESHSALQKFGARYGTKSQYLYFNGPFKITDWDGASNSWVFRKNKYYYDRQDIKLAAIKCLVIKDSNTAHELFEQNKLDDAKINGVVAKGLQGNKNLTNVHKGGTYILRANLRNGRPLANTKMRQALSLAIDRRSLTKDILADGSVPAYTYTSKNVARDPITKKDFGSETQPTEKHNVTLAKKLWNQGRQEAHLQGTVHLELSGNDDAITKHVAEFLQSDLQKALPKLKVTMKNVPDKTVTTAVRQGNFDAHQTLWLADFSDPISFMGTATSNSTKNDGHYQDPTFDQLYQQANTNATNPTQYWALLRQMEQRLNETVPNIPLYQMVESHLVNPHFKGVVRHPVGLDDYTRAYLTK</sequence>
<dbReference type="OrthoDB" id="403896at2"/>
<keyword evidence="3" id="KW-0813">Transport</keyword>
<name>A0A0F4LVF9_9LACO</name>
<accession>A0A0F4LVF9</accession>
<comment type="caution">
    <text evidence="8">The sequence shown here is derived from an EMBL/GenBank/DDBJ whole genome shotgun (WGS) entry which is preliminary data.</text>
</comment>
<dbReference type="InterPro" id="IPR000914">
    <property type="entry name" value="SBP_5_dom"/>
</dbReference>
<dbReference type="Gene3D" id="3.40.190.10">
    <property type="entry name" value="Periplasmic binding protein-like II"/>
    <property type="match status" value="1"/>
</dbReference>
<evidence type="ECO:0000256" key="2">
    <source>
        <dbReference type="ARBA" id="ARBA00005695"/>
    </source>
</evidence>
<dbReference type="InterPro" id="IPR030678">
    <property type="entry name" value="Peptide/Ni-bd"/>
</dbReference>
<dbReference type="GO" id="GO:0042597">
    <property type="term" value="C:periplasmic space"/>
    <property type="evidence" value="ECO:0007669"/>
    <property type="project" value="UniProtKB-ARBA"/>
</dbReference>
<dbReference type="Gene3D" id="3.10.105.10">
    <property type="entry name" value="Dipeptide-binding Protein, Domain 3"/>
    <property type="match status" value="1"/>
</dbReference>
<evidence type="ECO:0000256" key="3">
    <source>
        <dbReference type="ARBA" id="ARBA00022448"/>
    </source>
</evidence>
<dbReference type="STRING" id="1218492.JG30_02100"/>
<evidence type="ECO:0000313" key="9">
    <source>
        <dbReference type="Proteomes" id="UP000033558"/>
    </source>
</evidence>
<comment type="subcellular location">
    <subcellularLocation>
        <location evidence="1">Cell envelope</location>
    </subcellularLocation>
</comment>
<dbReference type="HOGENOM" id="CLU_017028_0_4_9"/>
<dbReference type="GO" id="GO:1904680">
    <property type="term" value="F:peptide transmembrane transporter activity"/>
    <property type="evidence" value="ECO:0007669"/>
    <property type="project" value="TreeGrafter"/>
</dbReference>
<dbReference type="PATRIC" id="fig|1218492.5.peg.323"/>
<dbReference type="GO" id="GO:0043190">
    <property type="term" value="C:ATP-binding cassette (ABC) transporter complex"/>
    <property type="evidence" value="ECO:0007669"/>
    <property type="project" value="InterPro"/>
</dbReference>
<evidence type="ECO:0000256" key="6">
    <source>
        <dbReference type="SAM" id="SignalP"/>
    </source>
</evidence>
<dbReference type="PANTHER" id="PTHR30290">
    <property type="entry name" value="PERIPLASMIC BINDING COMPONENT OF ABC TRANSPORTER"/>
    <property type="match status" value="1"/>
</dbReference>
<dbReference type="InterPro" id="IPR039424">
    <property type="entry name" value="SBP_5"/>
</dbReference>
<comment type="similarity">
    <text evidence="2">Belongs to the bacterial solute-binding protein 5 family.</text>
</comment>
<organism evidence="8 9">
    <name type="scientific">Bombilactobacillus mellifer</name>
    <dbReference type="NCBI Taxonomy" id="1218492"/>
    <lineage>
        <taxon>Bacteria</taxon>
        <taxon>Bacillati</taxon>
        <taxon>Bacillota</taxon>
        <taxon>Bacilli</taxon>
        <taxon>Lactobacillales</taxon>
        <taxon>Lactobacillaceae</taxon>
        <taxon>Bombilactobacillus</taxon>
    </lineage>
</organism>
<evidence type="ECO:0000256" key="1">
    <source>
        <dbReference type="ARBA" id="ARBA00004196"/>
    </source>
</evidence>
<dbReference type="PANTHER" id="PTHR30290:SF10">
    <property type="entry name" value="PERIPLASMIC OLIGOPEPTIDE-BINDING PROTEIN-RELATED"/>
    <property type="match status" value="1"/>
</dbReference>
<dbReference type="AlphaFoldDB" id="A0A0F4LVF9"/>
<dbReference type="PROSITE" id="PS51257">
    <property type="entry name" value="PROKAR_LIPOPROTEIN"/>
    <property type="match status" value="1"/>
</dbReference>
<dbReference type="EMBL" id="JXJQ01000003">
    <property type="protein sequence ID" value="KJY62762.1"/>
    <property type="molecule type" value="Genomic_DNA"/>
</dbReference>
<dbReference type="PIRSF" id="PIRSF002741">
    <property type="entry name" value="MppA"/>
    <property type="match status" value="1"/>
</dbReference>
<feature type="signal peptide" evidence="6">
    <location>
        <begin position="1"/>
        <end position="25"/>
    </location>
</feature>
<dbReference type="Gene3D" id="3.90.76.10">
    <property type="entry name" value="Dipeptide-binding Protein, Domain 1"/>
    <property type="match status" value="1"/>
</dbReference>
<protein>
    <submittedName>
        <fullName evidence="8">Oligopeptide ABC superfamily ATP binding cassette transporter, substrate binding protein</fullName>
    </submittedName>
</protein>
<evidence type="ECO:0000259" key="7">
    <source>
        <dbReference type="Pfam" id="PF00496"/>
    </source>
</evidence>
<evidence type="ECO:0000256" key="4">
    <source>
        <dbReference type="ARBA" id="ARBA00022729"/>
    </source>
</evidence>
<dbReference type="RefSeq" id="WP_046315425.1">
    <property type="nucleotide sequence ID" value="NZ_JAMBKK010000021.1"/>
</dbReference>
<feature type="chain" id="PRO_5039143253" evidence="6">
    <location>
        <begin position="26"/>
        <end position="541"/>
    </location>
</feature>
<keyword evidence="5" id="KW-0653">Protein transport</keyword>
<dbReference type="GO" id="GO:0030313">
    <property type="term" value="C:cell envelope"/>
    <property type="evidence" value="ECO:0007669"/>
    <property type="project" value="UniProtKB-SubCell"/>
</dbReference>
<keyword evidence="5" id="KW-0571">Peptide transport</keyword>
<proteinExistence type="inferred from homology"/>
<dbReference type="Pfam" id="PF00496">
    <property type="entry name" value="SBP_bac_5"/>
    <property type="match status" value="1"/>
</dbReference>
<dbReference type="Proteomes" id="UP000033558">
    <property type="component" value="Unassembled WGS sequence"/>
</dbReference>
<dbReference type="CDD" id="cd08504">
    <property type="entry name" value="PBP2_OppA"/>
    <property type="match status" value="1"/>
</dbReference>
<reference evidence="8 9" key="1">
    <citation type="submission" date="2015-01" db="EMBL/GenBank/DDBJ databases">
        <title>Comparative genomics of the lactic acid bacteria isolated from the honey bee gut.</title>
        <authorList>
            <person name="Ellegaard K.M."/>
            <person name="Tamarit D."/>
            <person name="Javelind E."/>
            <person name="Olofsson T."/>
            <person name="Andersson S.G."/>
            <person name="Vasquez A."/>
        </authorList>
    </citation>
    <scope>NUCLEOTIDE SEQUENCE [LARGE SCALE GENOMIC DNA]</scope>
    <source>
        <strain evidence="8 9">Bin4</strain>
    </source>
</reference>